<proteinExistence type="predicted"/>
<reference evidence="1 2" key="1">
    <citation type="submission" date="2022-02" db="EMBL/GenBank/DDBJ databases">
        <title>The genome sequence of Shewanella sp. 3B26.</title>
        <authorList>
            <person name="Du J."/>
        </authorList>
    </citation>
    <scope>NUCLEOTIDE SEQUENCE [LARGE SCALE GENOMIC DNA]</scope>
    <source>
        <strain evidence="1 2">3B26</strain>
    </source>
</reference>
<organism evidence="1 2">
    <name type="scientific">Shewanella zhuhaiensis</name>
    <dbReference type="NCBI Taxonomy" id="2919576"/>
    <lineage>
        <taxon>Bacteria</taxon>
        <taxon>Pseudomonadati</taxon>
        <taxon>Pseudomonadota</taxon>
        <taxon>Gammaproteobacteria</taxon>
        <taxon>Alteromonadales</taxon>
        <taxon>Shewanellaceae</taxon>
        <taxon>Shewanella</taxon>
    </lineage>
</organism>
<name>A0AAJ1BFM8_9GAMM</name>
<dbReference type="AlphaFoldDB" id="A0AAJ1BFM8"/>
<dbReference type="InterPro" id="IPR021710">
    <property type="entry name" value="DUF3293"/>
</dbReference>
<protein>
    <submittedName>
        <fullName evidence="1">DUF3293 domain-containing protein</fullName>
    </submittedName>
</protein>
<accession>A0AAJ1BFM8</accession>
<gene>
    <name evidence="1" type="ORF">MJ923_01510</name>
</gene>
<sequence>MILTRMDSHFEQLWHLYQSTEFLLTQQLSPFSQFAIITAHNPQGRILTACQNRLRDRALLRDIESLGVPYRAMIGASRDLSHMEKSWAVFLSREDGLALARRHQQNAIYYVAENQLELLPCLMQATPAQMGAFSERVRLVSELPDLGR</sequence>
<dbReference type="Proteomes" id="UP001297581">
    <property type="component" value="Unassembled WGS sequence"/>
</dbReference>
<dbReference type="EMBL" id="JAKUDL010000001">
    <property type="protein sequence ID" value="MCH4292979.1"/>
    <property type="molecule type" value="Genomic_DNA"/>
</dbReference>
<dbReference type="Pfam" id="PF11697">
    <property type="entry name" value="DUF3293"/>
    <property type="match status" value="1"/>
</dbReference>
<evidence type="ECO:0000313" key="1">
    <source>
        <dbReference type="EMBL" id="MCH4292979.1"/>
    </source>
</evidence>
<keyword evidence="2" id="KW-1185">Reference proteome</keyword>
<comment type="caution">
    <text evidence="1">The sequence shown here is derived from an EMBL/GenBank/DDBJ whole genome shotgun (WGS) entry which is preliminary data.</text>
</comment>
<evidence type="ECO:0000313" key="2">
    <source>
        <dbReference type="Proteomes" id="UP001297581"/>
    </source>
</evidence>
<dbReference type="RefSeq" id="WP_240589606.1">
    <property type="nucleotide sequence ID" value="NZ_JAKUDL010000001.1"/>
</dbReference>